<feature type="binding site" evidence="7">
    <location>
        <position position="189"/>
    </location>
    <ligand>
        <name>Mg(2+)</name>
        <dbReference type="ChEBI" id="CHEBI:18420"/>
    </ligand>
</feature>
<evidence type="ECO:0000256" key="4">
    <source>
        <dbReference type="ARBA" id="ARBA00022842"/>
    </source>
</evidence>
<dbReference type="InterPro" id="IPR029017">
    <property type="entry name" value="Enolase-like_N"/>
</dbReference>
<gene>
    <name evidence="7 9" type="primary">menC</name>
    <name evidence="9" type="ORF">JZO71_02610</name>
</gene>
<feature type="active site" description="Proton acceptor" evidence="7">
    <location>
        <position position="263"/>
    </location>
</feature>
<dbReference type="Proteomes" id="UP000664832">
    <property type="component" value="Unassembled WGS sequence"/>
</dbReference>
<dbReference type="CDD" id="cd03317">
    <property type="entry name" value="NAAAR"/>
    <property type="match status" value="1"/>
</dbReference>
<dbReference type="SUPFAM" id="SSF51604">
    <property type="entry name" value="Enolase C-terminal domain-like"/>
    <property type="match status" value="1"/>
</dbReference>
<accession>A0ABS3HZE0</accession>
<dbReference type="Gene3D" id="3.30.390.10">
    <property type="entry name" value="Enolase-like, N-terminal domain"/>
    <property type="match status" value="1"/>
</dbReference>
<dbReference type="EMBL" id="JAFLWI010000002">
    <property type="protein sequence ID" value="MBO0481213.1"/>
    <property type="molecule type" value="Genomic_DNA"/>
</dbReference>
<dbReference type="InterPro" id="IPR029065">
    <property type="entry name" value="Enolase_C-like"/>
</dbReference>
<dbReference type="HAMAP" id="MF_01933">
    <property type="entry name" value="MenC_2"/>
    <property type="match status" value="1"/>
</dbReference>
<dbReference type="SMART" id="SM00922">
    <property type="entry name" value="MR_MLE"/>
    <property type="match status" value="1"/>
</dbReference>
<keyword evidence="10" id="KW-1185">Reference proteome</keyword>
<reference evidence="9 10" key="1">
    <citation type="submission" date="2021-03" db="EMBL/GenBank/DDBJ databases">
        <title>Enterococcal diversity collection.</title>
        <authorList>
            <person name="Gilmore M.S."/>
            <person name="Schwartzman J."/>
            <person name="Van Tyne D."/>
            <person name="Martin M."/>
            <person name="Earl A.M."/>
            <person name="Manson A.L."/>
            <person name="Straub T."/>
            <person name="Salamzade R."/>
            <person name="Saavedra J."/>
            <person name="Lebreton F."/>
            <person name="Prichula J."/>
            <person name="Schaufler K."/>
            <person name="Gaca A."/>
            <person name="Sgardioli B."/>
            <person name="Wagenaar J."/>
            <person name="Strong T."/>
        </authorList>
    </citation>
    <scope>NUCLEOTIDE SEQUENCE [LARGE SCALE GENOMIC DNA]</scope>
    <source>
        <strain evidence="9 10">MSG2901</strain>
    </source>
</reference>
<dbReference type="NCBIfam" id="TIGR01928">
    <property type="entry name" value="menC_lowGC_arch"/>
    <property type="match status" value="1"/>
</dbReference>
<keyword evidence="2 7" id="KW-0474">Menaquinone biosynthesis</keyword>
<protein>
    <recommendedName>
        <fullName evidence="6 7">o-succinylbenzoate synthase</fullName>
        <shortName evidence="7">OSB synthase</shortName>
        <shortName evidence="7">OSBS</shortName>
        <ecNumber evidence="6 7">4.2.1.113</ecNumber>
    </recommendedName>
    <alternativeName>
        <fullName evidence="7">4-(2'-carboxyphenyl)-4-oxybutyric acid synthase</fullName>
    </alternativeName>
    <alternativeName>
        <fullName evidence="7">o-succinylbenzoic acid synthase</fullName>
    </alternativeName>
</protein>
<evidence type="ECO:0000256" key="7">
    <source>
        <dbReference type="HAMAP-Rule" id="MF_01933"/>
    </source>
</evidence>
<evidence type="ECO:0000256" key="2">
    <source>
        <dbReference type="ARBA" id="ARBA00022428"/>
    </source>
</evidence>
<dbReference type="Pfam" id="PF02746">
    <property type="entry name" value="MR_MLE_N"/>
    <property type="match status" value="1"/>
</dbReference>
<comment type="pathway">
    <text evidence="7">Quinol/quinone metabolism; 1,4-dihydroxy-2-naphthoate biosynthesis; 1,4-dihydroxy-2-naphthoate from chorismate: step 4/7.</text>
</comment>
<keyword evidence="5 7" id="KW-0456">Lyase</keyword>
<comment type="pathway">
    <text evidence="7">Quinol/quinone metabolism; menaquinone biosynthesis.</text>
</comment>
<dbReference type="InterPro" id="IPR036849">
    <property type="entry name" value="Enolase-like_C_sf"/>
</dbReference>
<dbReference type="SFLD" id="SFLDG00180">
    <property type="entry name" value="muconate_cycloisomerase"/>
    <property type="match status" value="1"/>
</dbReference>
<evidence type="ECO:0000259" key="8">
    <source>
        <dbReference type="SMART" id="SM00922"/>
    </source>
</evidence>
<feature type="binding site" evidence="7">
    <location>
        <position position="214"/>
    </location>
    <ligand>
        <name>Mg(2+)</name>
        <dbReference type="ChEBI" id="CHEBI:18420"/>
    </ligand>
</feature>
<dbReference type="SFLD" id="SFLDS00001">
    <property type="entry name" value="Enolase"/>
    <property type="match status" value="1"/>
</dbReference>
<dbReference type="InterPro" id="IPR010197">
    <property type="entry name" value="OSBS/NAAAR"/>
</dbReference>
<dbReference type="EC" id="4.2.1.113" evidence="6 7"/>
<evidence type="ECO:0000313" key="9">
    <source>
        <dbReference type="EMBL" id="MBO0481213.1"/>
    </source>
</evidence>
<dbReference type="SFLD" id="SFLDF00009">
    <property type="entry name" value="o-succinylbenzoate_synthase"/>
    <property type="match status" value="1"/>
</dbReference>
<evidence type="ECO:0000256" key="6">
    <source>
        <dbReference type="ARBA" id="ARBA00029491"/>
    </source>
</evidence>
<feature type="active site" description="Proton donor" evidence="7">
    <location>
        <position position="164"/>
    </location>
</feature>
<comment type="cofactor">
    <cofactor evidence="1 7">
        <name>a divalent metal cation</name>
        <dbReference type="ChEBI" id="CHEBI:60240"/>
    </cofactor>
</comment>
<dbReference type="InterPro" id="IPR013341">
    <property type="entry name" value="Mandelate_racemase_N_dom"/>
</dbReference>
<dbReference type="Gene3D" id="3.20.20.120">
    <property type="entry name" value="Enolase-like C-terminal domain"/>
    <property type="match status" value="1"/>
</dbReference>
<feature type="binding site" evidence="7">
    <location>
        <position position="239"/>
    </location>
    <ligand>
        <name>Mg(2+)</name>
        <dbReference type="ChEBI" id="CHEBI:18420"/>
    </ligand>
</feature>
<comment type="catalytic activity">
    <reaction evidence="7">
        <text>(1R,6R)-6-hydroxy-2-succinyl-cyclohexa-2,4-diene-1-carboxylate = 2-succinylbenzoate + H2O</text>
        <dbReference type="Rhea" id="RHEA:10196"/>
        <dbReference type="ChEBI" id="CHEBI:15377"/>
        <dbReference type="ChEBI" id="CHEBI:18325"/>
        <dbReference type="ChEBI" id="CHEBI:58689"/>
        <dbReference type="EC" id="4.2.1.113"/>
    </reaction>
</comment>
<dbReference type="SUPFAM" id="SSF54826">
    <property type="entry name" value="Enolase N-terminal domain-like"/>
    <property type="match status" value="1"/>
</dbReference>
<comment type="caution">
    <text evidence="9">The sequence shown here is derived from an EMBL/GenBank/DDBJ whole genome shotgun (WGS) entry which is preliminary data.</text>
</comment>
<keyword evidence="4 7" id="KW-0460">Magnesium</keyword>
<name>A0ABS3HZE0_9ENTE</name>
<dbReference type="Pfam" id="PF13378">
    <property type="entry name" value="MR_MLE_C"/>
    <property type="match status" value="1"/>
</dbReference>
<dbReference type="RefSeq" id="WP_206898042.1">
    <property type="nucleotide sequence ID" value="NZ_JAFLWI010000002.1"/>
</dbReference>
<evidence type="ECO:0000256" key="1">
    <source>
        <dbReference type="ARBA" id="ARBA00001968"/>
    </source>
</evidence>
<evidence type="ECO:0000256" key="5">
    <source>
        <dbReference type="ARBA" id="ARBA00023239"/>
    </source>
</evidence>
<sequence length="375" mass="42556">MKITKVERYQLRLPLTIPFQTSYGVLEEKSLDLLILEDELGNQGYGELVSFEQPDYIEETISADRQLIEQQLIPRLFQAELQQVEDVWSLFQSVQGNFMAKSALETAVWDLFAKREQRSLQSYFGSQKSTLPVGVSVGIHVTTEDLIAQVSSYLEQGYQRIKVKIKPGYDIVPLSAIREKFPDIILMADANSAYTLADLELFKQLDQLNLAMIEQPFHQRDFVDHARLQQQLQTKICLDENIRTVEDVKTAYALGSCRAINLKIPRVGGITEALRIVDFCQTHQLLVWLGGMFESGIGRALNLQFASQTIFTFPGDISAANRYYAKDIIKEPAKMEKGRIAVPQGIGLGIELDWRAIQEVCEQKQTYSSNHSINQ</sequence>
<dbReference type="InterPro" id="IPR047585">
    <property type="entry name" value="MenC"/>
</dbReference>
<evidence type="ECO:0000256" key="3">
    <source>
        <dbReference type="ARBA" id="ARBA00022723"/>
    </source>
</evidence>
<dbReference type="PANTHER" id="PTHR48073:SF5">
    <property type="entry name" value="O-SUCCINYLBENZOATE SYNTHASE"/>
    <property type="match status" value="1"/>
</dbReference>
<evidence type="ECO:0000313" key="10">
    <source>
        <dbReference type="Proteomes" id="UP000664832"/>
    </source>
</evidence>
<dbReference type="PANTHER" id="PTHR48073">
    <property type="entry name" value="O-SUCCINYLBENZOATE SYNTHASE-RELATED"/>
    <property type="match status" value="1"/>
</dbReference>
<proteinExistence type="inferred from homology"/>
<organism evidence="9 10">
    <name type="scientific">Candidatus Enterococcus courvalinii</name>
    <dbReference type="NCBI Taxonomy" id="2815329"/>
    <lineage>
        <taxon>Bacteria</taxon>
        <taxon>Bacillati</taxon>
        <taxon>Bacillota</taxon>
        <taxon>Bacilli</taxon>
        <taxon>Lactobacillales</taxon>
        <taxon>Enterococcaceae</taxon>
        <taxon>Enterococcus</taxon>
    </lineage>
</organism>
<feature type="domain" description="Mandelate racemase/muconate lactonizing enzyme C-terminal" evidence="8">
    <location>
        <begin position="143"/>
        <end position="235"/>
    </location>
</feature>
<dbReference type="InterPro" id="IPR013342">
    <property type="entry name" value="Mandelate_racemase_C"/>
</dbReference>
<comment type="similarity">
    <text evidence="7">Belongs to the mandelate racemase/muconate lactonizing enzyme family. MenC type 2 subfamily.</text>
</comment>
<dbReference type="GO" id="GO:0043748">
    <property type="term" value="F:O-succinylbenzoate synthase activity"/>
    <property type="evidence" value="ECO:0007669"/>
    <property type="project" value="UniProtKB-EC"/>
</dbReference>
<comment type="function">
    <text evidence="7">Converts 2-succinyl-6-hydroxy-2,4-cyclohexadiene-1-carboxylate (SHCHC) to 2-succinylbenzoate (OSB).</text>
</comment>
<keyword evidence="3 7" id="KW-0479">Metal-binding</keyword>